<comment type="caution">
    <text evidence="1">The sequence shown here is derived from an EMBL/GenBank/DDBJ whole genome shotgun (WGS) entry which is preliminary data.</text>
</comment>
<evidence type="ECO:0000313" key="1">
    <source>
        <dbReference type="EMBL" id="GFD42712.1"/>
    </source>
</evidence>
<dbReference type="AlphaFoldDB" id="A0A699W457"/>
<name>A0A699W457_TANCI</name>
<dbReference type="EMBL" id="BKCJ011580600">
    <property type="protein sequence ID" value="GFD42712.1"/>
    <property type="molecule type" value="Genomic_DNA"/>
</dbReference>
<accession>A0A699W457</accession>
<proteinExistence type="predicted"/>
<reference evidence="1" key="1">
    <citation type="journal article" date="2019" name="Sci. Rep.">
        <title>Draft genome of Tanacetum cinerariifolium, the natural source of mosquito coil.</title>
        <authorList>
            <person name="Yamashiro T."/>
            <person name="Shiraishi A."/>
            <person name="Satake H."/>
            <person name="Nakayama K."/>
        </authorList>
    </citation>
    <scope>NUCLEOTIDE SEQUENCE</scope>
</reference>
<organism evidence="1">
    <name type="scientific">Tanacetum cinerariifolium</name>
    <name type="common">Dalmatian daisy</name>
    <name type="synonym">Chrysanthemum cinerariifolium</name>
    <dbReference type="NCBI Taxonomy" id="118510"/>
    <lineage>
        <taxon>Eukaryota</taxon>
        <taxon>Viridiplantae</taxon>
        <taxon>Streptophyta</taxon>
        <taxon>Embryophyta</taxon>
        <taxon>Tracheophyta</taxon>
        <taxon>Spermatophyta</taxon>
        <taxon>Magnoliopsida</taxon>
        <taxon>eudicotyledons</taxon>
        <taxon>Gunneridae</taxon>
        <taxon>Pentapetalae</taxon>
        <taxon>asterids</taxon>
        <taxon>campanulids</taxon>
        <taxon>Asterales</taxon>
        <taxon>Asteraceae</taxon>
        <taxon>Asteroideae</taxon>
        <taxon>Anthemideae</taxon>
        <taxon>Anthemidinae</taxon>
        <taxon>Tanacetum</taxon>
    </lineage>
</organism>
<gene>
    <name evidence="1" type="ORF">Tci_914681</name>
</gene>
<sequence length="87" mass="9364">MHPDRGEIIELDANEDITLVDVDAEDTNEAEPAKVEEVLEVVTASKLMTEVVTTAVPITIVAQVPKASALRKRRGVVIQDPEVTATA</sequence>
<protein>
    <submittedName>
        <fullName evidence="1">Uncharacterized protein</fullName>
    </submittedName>
</protein>